<name>A0ABY7R3L4_9PSED</name>
<dbReference type="RefSeq" id="WP_152604591.1">
    <property type="nucleotide sequence ID" value="NZ_CP116669.1"/>
</dbReference>
<protein>
    <submittedName>
        <fullName evidence="1">Uncharacterized protein</fullName>
    </submittedName>
</protein>
<proteinExistence type="predicted"/>
<evidence type="ECO:0000313" key="2">
    <source>
        <dbReference type="Proteomes" id="UP001214301"/>
    </source>
</evidence>
<evidence type="ECO:0000313" key="1">
    <source>
        <dbReference type="EMBL" id="WCH97973.1"/>
    </source>
</evidence>
<sequence length="60" mass="6967">MFADIRKGLAEAMLETAHLWAIKEERNSKYSPESTGLKLDYVRKDDPEKRENALSETVQR</sequence>
<dbReference type="Proteomes" id="UP001214301">
    <property type="component" value="Chromosome"/>
</dbReference>
<organism evidence="1 2">
    <name type="scientific">Pseudomonas capeferrum</name>
    <dbReference type="NCBI Taxonomy" id="1495066"/>
    <lineage>
        <taxon>Bacteria</taxon>
        <taxon>Pseudomonadati</taxon>
        <taxon>Pseudomonadota</taxon>
        <taxon>Gammaproteobacteria</taxon>
        <taxon>Pseudomonadales</taxon>
        <taxon>Pseudomonadaceae</taxon>
        <taxon>Pseudomonas</taxon>
    </lineage>
</organism>
<accession>A0ABY7R3L4</accession>
<reference evidence="1 2" key="1">
    <citation type="journal article" date="2020" name="Front. Microbiol.">
        <title>Toward Biorecycling: Isolation of a Soil Bacterium That Grows on a Polyurethane Oligomer and Monomer.</title>
        <authorList>
            <person name="Espinosa M.J.C."/>
            <person name="Blanco A.C."/>
            <person name="Schmidgall T."/>
            <person name="Atanasoff-Kardjalieff A.K."/>
            <person name="Kappelmeyer U."/>
            <person name="Tischler D."/>
            <person name="Pieper D.H."/>
            <person name="Heipieper H.J."/>
            <person name="Eberlein C."/>
        </authorList>
    </citation>
    <scope>NUCLEOTIDE SEQUENCE [LARGE SCALE GENOMIC DNA]</scope>
    <source>
        <strain evidence="1 2">TDA1</strain>
    </source>
</reference>
<dbReference type="EMBL" id="CP116669">
    <property type="protein sequence ID" value="WCH97973.1"/>
    <property type="molecule type" value="Genomic_DNA"/>
</dbReference>
<keyword evidence="2" id="KW-1185">Reference proteome</keyword>
<gene>
    <name evidence="1" type="ORF">PMC74_14375</name>
</gene>